<dbReference type="GO" id="GO:0022857">
    <property type="term" value="F:transmembrane transporter activity"/>
    <property type="evidence" value="ECO:0007669"/>
    <property type="project" value="TreeGrafter"/>
</dbReference>
<proteinExistence type="predicted"/>
<evidence type="ECO:0000259" key="4">
    <source>
        <dbReference type="PROSITE" id="PS50893"/>
    </source>
</evidence>
<sequence length="232" mass="24801">MTHSHFAPILSLHNITVSFQDGLSRNTVLSDASLVAHAGQVTALVGESGSGKSTLLSVAAGLVVPDSGTMSVGERTMTESEAVRSQIRREDIGMVFQQPNLLPALTAREQLLITDHIRGTKPRTERADALLAQVGLEGLGDRRVTQLSGGQRQRVGIARALMGAPKVLLADEPTSALDSRLSREVMELLVRLSRDNELATVIVTHDRSQLAMMDAAVEITDGHTRVLARSAA</sequence>
<evidence type="ECO:0000313" key="5">
    <source>
        <dbReference type="EMBL" id="QNE90384.1"/>
    </source>
</evidence>
<evidence type="ECO:0000256" key="3">
    <source>
        <dbReference type="ARBA" id="ARBA00022840"/>
    </source>
</evidence>
<dbReference type="CDD" id="cd03255">
    <property type="entry name" value="ABC_MJ0796_LolCDE_FtsE"/>
    <property type="match status" value="1"/>
</dbReference>
<feature type="domain" description="ABC transporter" evidence="4">
    <location>
        <begin position="10"/>
        <end position="232"/>
    </location>
</feature>
<dbReference type="InterPro" id="IPR003439">
    <property type="entry name" value="ABC_transporter-like_ATP-bd"/>
</dbReference>
<dbReference type="PANTHER" id="PTHR24220:SF685">
    <property type="entry name" value="ABC TRANSPORTER RELATED"/>
    <property type="match status" value="1"/>
</dbReference>
<dbReference type="SMART" id="SM00382">
    <property type="entry name" value="AAA"/>
    <property type="match status" value="1"/>
</dbReference>
<dbReference type="Proteomes" id="UP000515743">
    <property type="component" value="Chromosome"/>
</dbReference>
<dbReference type="KEGG" id="cik:H0194_05320"/>
<protein>
    <submittedName>
        <fullName evidence="5">ABC transporter ATP-binding protein</fullName>
    </submittedName>
</protein>
<dbReference type="InterPro" id="IPR003593">
    <property type="entry name" value="AAA+_ATPase"/>
</dbReference>
<dbReference type="EMBL" id="CP059404">
    <property type="protein sequence ID" value="QNE90384.1"/>
    <property type="molecule type" value="Genomic_DNA"/>
</dbReference>
<reference evidence="5 6" key="1">
    <citation type="submission" date="2020-07" db="EMBL/GenBank/DDBJ databases">
        <title>Complete genome and description of Corynebacterium incognita strain Marseille-Q3630 sp. nov.</title>
        <authorList>
            <person name="Boxberger M."/>
        </authorList>
    </citation>
    <scope>NUCLEOTIDE SEQUENCE [LARGE SCALE GENOMIC DNA]</scope>
    <source>
        <strain evidence="5 6">Marseille-Q3630</strain>
    </source>
</reference>
<name>A0A7G7CS18_9CORY</name>
<dbReference type="AlphaFoldDB" id="A0A7G7CS18"/>
<dbReference type="PANTHER" id="PTHR24220">
    <property type="entry name" value="IMPORT ATP-BINDING PROTEIN"/>
    <property type="match status" value="1"/>
</dbReference>
<dbReference type="Gene3D" id="3.40.50.300">
    <property type="entry name" value="P-loop containing nucleotide triphosphate hydrolases"/>
    <property type="match status" value="1"/>
</dbReference>
<evidence type="ECO:0000256" key="2">
    <source>
        <dbReference type="ARBA" id="ARBA00022741"/>
    </source>
</evidence>
<dbReference type="PROSITE" id="PS00211">
    <property type="entry name" value="ABC_TRANSPORTER_1"/>
    <property type="match status" value="1"/>
</dbReference>
<dbReference type="InterPro" id="IPR017911">
    <property type="entry name" value="MacB-like_ATP-bd"/>
</dbReference>
<gene>
    <name evidence="5" type="ORF">H0194_05320</name>
</gene>
<dbReference type="GO" id="GO:0016887">
    <property type="term" value="F:ATP hydrolysis activity"/>
    <property type="evidence" value="ECO:0007669"/>
    <property type="project" value="InterPro"/>
</dbReference>
<dbReference type="InterPro" id="IPR017871">
    <property type="entry name" value="ABC_transporter-like_CS"/>
</dbReference>
<dbReference type="SUPFAM" id="SSF52540">
    <property type="entry name" value="P-loop containing nucleoside triphosphate hydrolases"/>
    <property type="match status" value="1"/>
</dbReference>
<dbReference type="GO" id="GO:0005524">
    <property type="term" value="F:ATP binding"/>
    <property type="evidence" value="ECO:0007669"/>
    <property type="project" value="UniProtKB-KW"/>
</dbReference>
<dbReference type="InterPro" id="IPR015854">
    <property type="entry name" value="ABC_transpr_LolD-like"/>
</dbReference>
<dbReference type="Pfam" id="PF00005">
    <property type="entry name" value="ABC_tran"/>
    <property type="match status" value="1"/>
</dbReference>
<accession>A0A7G7CS18</accession>
<dbReference type="PROSITE" id="PS50893">
    <property type="entry name" value="ABC_TRANSPORTER_2"/>
    <property type="match status" value="1"/>
</dbReference>
<organism evidence="5 6">
    <name type="scientific">Corynebacterium incognita</name>
    <dbReference type="NCBI Taxonomy" id="2754725"/>
    <lineage>
        <taxon>Bacteria</taxon>
        <taxon>Bacillati</taxon>
        <taxon>Actinomycetota</taxon>
        <taxon>Actinomycetes</taxon>
        <taxon>Mycobacteriales</taxon>
        <taxon>Corynebacteriaceae</taxon>
        <taxon>Corynebacterium</taxon>
    </lineage>
</organism>
<keyword evidence="1" id="KW-0813">Transport</keyword>
<keyword evidence="6" id="KW-1185">Reference proteome</keyword>
<evidence type="ECO:0000256" key="1">
    <source>
        <dbReference type="ARBA" id="ARBA00022448"/>
    </source>
</evidence>
<keyword evidence="3 5" id="KW-0067">ATP-binding</keyword>
<dbReference type="GO" id="GO:0005886">
    <property type="term" value="C:plasma membrane"/>
    <property type="evidence" value="ECO:0007669"/>
    <property type="project" value="TreeGrafter"/>
</dbReference>
<evidence type="ECO:0000313" key="6">
    <source>
        <dbReference type="Proteomes" id="UP000515743"/>
    </source>
</evidence>
<keyword evidence="2" id="KW-0547">Nucleotide-binding</keyword>
<dbReference type="InterPro" id="IPR027417">
    <property type="entry name" value="P-loop_NTPase"/>
</dbReference>
<dbReference type="RefSeq" id="WP_185176757.1">
    <property type="nucleotide sequence ID" value="NZ_CP059404.1"/>
</dbReference>